<evidence type="ECO:0000313" key="2">
    <source>
        <dbReference type="EMBL" id="KIJ23853.1"/>
    </source>
</evidence>
<dbReference type="OrthoDB" id="244061at2759"/>
<name>A0A0C9T4Q0_SPHS4</name>
<organism evidence="2 3">
    <name type="scientific">Sphaerobolus stellatus (strain SS14)</name>
    <dbReference type="NCBI Taxonomy" id="990650"/>
    <lineage>
        <taxon>Eukaryota</taxon>
        <taxon>Fungi</taxon>
        <taxon>Dikarya</taxon>
        <taxon>Basidiomycota</taxon>
        <taxon>Agaricomycotina</taxon>
        <taxon>Agaricomycetes</taxon>
        <taxon>Phallomycetidae</taxon>
        <taxon>Geastrales</taxon>
        <taxon>Sphaerobolaceae</taxon>
        <taxon>Sphaerobolus</taxon>
    </lineage>
</organism>
<dbReference type="AlphaFoldDB" id="A0A0C9T4Q0"/>
<protein>
    <submittedName>
        <fullName evidence="2">Uncharacterized protein</fullName>
    </submittedName>
</protein>
<dbReference type="HOGENOM" id="CLU_037356_2_0_1"/>
<accession>A0A0C9T4Q0</accession>
<reference evidence="2 3" key="1">
    <citation type="submission" date="2014-06" db="EMBL/GenBank/DDBJ databases">
        <title>Evolutionary Origins and Diversification of the Mycorrhizal Mutualists.</title>
        <authorList>
            <consortium name="DOE Joint Genome Institute"/>
            <consortium name="Mycorrhizal Genomics Consortium"/>
            <person name="Kohler A."/>
            <person name="Kuo A."/>
            <person name="Nagy L.G."/>
            <person name="Floudas D."/>
            <person name="Copeland A."/>
            <person name="Barry K.W."/>
            <person name="Cichocki N."/>
            <person name="Veneault-Fourrey C."/>
            <person name="LaButti K."/>
            <person name="Lindquist E.A."/>
            <person name="Lipzen A."/>
            <person name="Lundell T."/>
            <person name="Morin E."/>
            <person name="Murat C."/>
            <person name="Riley R."/>
            <person name="Ohm R."/>
            <person name="Sun H."/>
            <person name="Tunlid A."/>
            <person name="Henrissat B."/>
            <person name="Grigoriev I.V."/>
            <person name="Hibbett D.S."/>
            <person name="Martin F."/>
        </authorList>
    </citation>
    <scope>NUCLEOTIDE SEQUENCE [LARGE SCALE GENOMIC DNA]</scope>
    <source>
        <strain evidence="2 3">SS14</strain>
    </source>
</reference>
<evidence type="ECO:0000313" key="3">
    <source>
        <dbReference type="Proteomes" id="UP000054279"/>
    </source>
</evidence>
<dbReference type="EMBL" id="KN837576">
    <property type="protein sequence ID" value="KIJ23853.1"/>
    <property type="molecule type" value="Genomic_DNA"/>
</dbReference>
<evidence type="ECO:0000256" key="1">
    <source>
        <dbReference type="SAM" id="Coils"/>
    </source>
</evidence>
<sequence length="252" mass="29395">MSQASSSANAADLLSRFRDQQAKHDENHVENIDQRPAKFLFSKDEILDSLHEAWPHISSYITDLNEEQLTLKKELFQEKANNRWLRLRDDMDDLKERIQELETQLASLQMTSPAGDHSLTVTSPTDAYSSDVGPHPLVSPQNRTYWHKHPRKLLEDNNFQNHVRVPEKRPDYWSLYMWNTLKDWHTNPMSIPTAIRDNNDGYFLEEDIDVAAWISKISADISRSTFMYQMKVVFGSCDNFDTAFSRFSQDLL</sequence>
<dbReference type="Proteomes" id="UP000054279">
    <property type="component" value="Unassembled WGS sequence"/>
</dbReference>
<keyword evidence="1" id="KW-0175">Coiled coil</keyword>
<gene>
    <name evidence="2" type="ORF">M422DRAFT_275486</name>
</gene>
<keyword evidence="3" id="KW-1185">Reference proteome</keyword>
<proteinExistence type="predicted"/>
<feature type="coiled-coil region" evidence="1">
    <location>
        <begin position="77"/>
        <end position="111"/>
    </location>
</feature>